<dbReference type="AlphaFoldDB" id="A0A0X7K0P0"/>
<accession>A0A0X7K0P0</accession>
<organism evidence="2 3">
    <name type="scientific">Pseudomonas palleroniana</name>
    <dbReference type="NCBI Taxonomy" id="191390"/>
    <lineage>
        <taxon>Bacteria</taxon>
        <taxon>Pseudomonadati</taxon>
        <taxon>Pseudomonadota</taxon>
        <taxon>Gammaproteobacteria</taxon>
        <taxon>Pseudomonadales</taxon>
        <taxon>Pseudomonadaceae</taxon>
        <taxon>Pseudomonas</taxon>
    </lineage>
</organism>
<feature type="signal peptide" evidence="1">
    <location>
        <begin position="1"/>
        <end position="19"/>
    </location>
</feature>
<evidence type="ECO:0000313" key="3">
    <source>
        <dbReference type="Proteomes" id="UP000067111"/>
    </source>
</evidence>
<dbReference type="OrthoDB" id="996425at2"/>
<protein>
    <recommendedName>
        <fullName evidence="4">Secreted protein</fullName>
    </recommendedName>
</protein>
<dbReference type="Proteomes" id="UP000067111">
    <property type="component" value="Unassembled WGS sequence"/>
</dbReference>
<sequence length="136" mass="15498">MKVSLAAWVLVLLPGVACALPVLKDTTLYTDTAHDCQDVDLTTWQHPTRALLEKNHFQLERIQLCNDGHYPVFHVQAPYDPRGQTKDFYLPLYERMRKANGKWPFALVDNSDAVVVYVSYPKDDGISLNYEGFEAP</sequence>
<proteinExistence type="predicted"/>
<evidence type="ECO:0000256" key="1">
    <source>
        <dbReference type="SAM" id="SignalP"/>
    </source>
</evidence>
<name>A0A0X7K0P0_9PSED</name>
<dbReference type="EMBL" id="LRMR01000029">
    <property type="protein sequence ID" value="KWU49239.1"/>
    <property type="molecule type" value="Genomic_DNA"/>
</dbReference>
<dbReference type="RefSeq" id="WP_060755823.1">
    <property type="nucleotide sequence ID" value="NZ_LRMR01000029.1"/>
</dbReference>
<gene>
    <name evidence="2" type="ORF">AWV77_19555</name>
</gene>
<comment type="caution">
    <text evidence="2">The sequence shown here is derived from an EMBL/GenBank/DDBJ whole genome shotgun (WGS) entry which is preliminary data.</text>
</comment>
<reference evidence="3" key="1">
    <citation type="submission" date="2016-01" db="EMBL/GenBank/DDBJ databases">
        <authorList>
            <person name="Gamez R.M."/>
            <person name="Rodriguez F."/>
            <person name="Bernal J.F."/>
            <person name="Agarwala R."/>
            <person name="Landsman D."/>
            <person name="Marino-Ramirez L."/>
        </authorList>
    </citation>
    <scope>NUCLEOTIDE SEQUENCE [LARGE SCALE GENOMIC DNA]</scope>
    <source>
        <strain evidence="3">Ps006</strain>
    </source>
</reference>
<evidence type="ECO:0000313" key="2">
    <source>
        <dbReference type="EMBL" id="KWU49239.1"/>
    </source>
</evidence>
<feature type="chain" id="PRO_5007063879" description="Secreted protein" evidence="1">
    <location>
        <begin position="20"/>
        <end position="136"/>
    </location>
</feature>
<evidence type="ECO:0008006" key="4">
    <source>
        <dbReference type="Google" id="ProtNLM"/>
    </source>
</evidence>
<keyword evidence="1" id="KW-0732">Signal</keyword>